<evidence type="ECO:0000256" key="1">
    <source>
        <dbReference type="ARBA" id="ARBA00004123"/>
    </source>
</evidence>
<evidence type="ECO:0000256" key="2">
    <source>
        <dbReference type="ARBA" id="ARBA00005625"/>
    </source>
</evidence>
<organism evidence="4 5">
    <name type="scientific">Oopsacas minuta</name>
    <dbReference type="NCBI Taxonomy" id="111878"/>
    <lineage>
        <taxon>Eukaryota</taxon>
        <taxon>Metazoa</taxon>
        <taxon>Porifera</taxon>
        <taxon>Hexactinellida</taxon>
        <taxon>Hexasterophora</taxon>
        <taxon>Lyssacinosida</taxon>
        <taxon>Leucopsacidae</taxon>
        <taxon>Oopsacas</taxon>
    </lineage>
</organism>
<comment type="subcellular location">
    <subcellularLocation>
        <location evidence="1">Nucleus</location>
    </subcellularLocation>
</comment>
<evidence type="ECO:0000313" key="5">
    <source>
        <dbReference type="Proteomes" id="UP001165289"/>
    </source>
</evidence>
<dbReference type="PANTHER" id="PTHR13293">
    <property type="entry name" value="AKIRIN-RELATED"/>
    <property type="match status" value="1"/>
</dbReference>
<evidence type="ECO:0000256" key="3">
    <source>
        <dbReference type="ARBA" id="ARBA00023242"/>
    </source>
</evidence>
<dbReference type="Proteomes" id="UP001165289">
    <property type="component" value="Unassembled WGS sequence"/>
</dbReference>
<dbReference type="AlphaFoldDB" id="A0AAV7K2T0"/>
<dbReference type="GO" id="GO:0003712">
    <property type="term" value="F:transcription coregulator activity"/>
    <property type="evidence" value="ECO:0007669"/>
    <property type="project" value="TreeGrafter"/>
</dbReference>
<dbReference type="GO" id="GO:0045944">
    <property type="term" value="P:positive regulation of transcription by RNA polymerase II"/>
    <property type="evidence" value="ECO:0007669"/>
    <property type="project" value="TreeGrafter"/>
</dbReference>
<comment type="similarity">
    <text evidence="2">Belongs to the akirin family.</text>
</comment>
<keyword evidence="5" id="KW-1185">Reference proteome</keyword>
<accession>A0AAV7K2T0</accession>
<sequence>MACATIKRSIDLSFYGDTDSSSPSHKRSRCSSLAGLSPWRSAAEKRRRRILRFRQNELDTCESPRKTTDYMQLFPETESIDSEEFIRINLQDEVKRLKHRNQLSFGPSTSHQLPTCTPLVAPTPHHSLSVTNPPLTSINCHTPPATSSRDQPLFTLKQVETICSRLLHENEEKLREQYGQALSEKLNEQYVAFLKFTQDNIQKQFSNTTCSYIM</sequence>
<dbReference type="InterPro" id="IPR024132">
    <property type="entry name" value="Akirin"/>
</dbReference>
<dbReference type="PANTHER" id="PTHR13293:SF6">
    <property type="entry name" value="AKIRIN-RELATED"/>
    <property type="match status" value="1"/>
</dbReference>
<comment type="caution">
    <text evidence="4">The sequence shown here is derived from an EMBL/GenBank/DDBJ whole genome shotgun (WGS) entry which is preliminary data.</text>
</comment>
<name>A0AAV7K2T0_9METZ</name>
<dbReference type="GO" id="GO:0005634">
    <property type="term" value="C:nucleus"/>
    <property type="evidence" value="ECO:0007669"/>
    <property type="project" value="UniProtKB-SubCell"/>
</dbReference>
<keyword evidence="3" id="KW-0539">Nucleus</keyword>
<dbReference type="GO" id="GO:0000785">
    <property type="term" value="C:chromatin"/>
    <property type="evidence" value="ECO:0007669"/>
    <property type="project" value="TreeGrafter"/>
</dbReference>
<proteinExistence type="inferred from homology"/>
<protein>
    <submittedName>
        <fullName evidence="4">Akirin-1</fullName>
    </submittedName>
</protein>
<dbReference type="EMBL" id="JAKMXF010000188">
    <property type="protein sequence ID" value="KAI6655503.1"/>
    <property type="molecule type" value="Genomic_DNA"/>
</dbReference>
<gene>
    <name evidence="4" type="ORF">LOD99_2002</name>
</gene>
<reference evidence="4 5" key="1">
    <citation type="journal article" date="2023" name="BMC Biol.">
        <title>The compact genome of the sponge Oopsacas minuta (Hexactinellida) is lacking key metazoan core genes.</title>
        <authorList>
            <person name="Santini S."/>
            <person name="Schenkelaars Q."/>
            <person name="Jourda C."/>
            <person name="Duchesne M."/>
            <person name="Belahbib H."/>
            <person name="Rocher C."/>
            <person name="Selva M."/>
            <person name="Riesgo A."/>
            <person name="Vervoort M."/>
            <person name="Leys S.P."/>
            <person name="Kodjabachian L."/>
            <person name="Le Bivic A."/>
            <person name="Borchiellini C."/>
            <person name="Claverie J.M."/>
            <person name="Renard E."/>
        </authorList>
    </citation>
    <scope>NUCLEOTIDE SEQUENCE [LARGE SCALE GENOMIC DNA]</scope>
    <source>
        <strain evidence="4">SPO-2</strain>
    </source>
</reference>
<evidence type="ECO:0000313" key="4">
    <source>
        <dbReference type="EMBL" id="KAI6655503.1"/>
    </source>
</evidence>
<dbReference type="GO" id="GO:0045089">
    <property type="term" value="P:positive regulation of innate immune response"/>
    <property type="evidence" value="ECO:0007669"/>
    <property type="project" value="TreeGrafter"/>
</dbReference>